<organism evidence="6 7">
    <name type="scientific">Thraustotheca clavata</name>
    <dbReference type="NCBI Taxonomy" id="74557"/>
    <lineage>
        <taxon>Eukaryota</taxon>
        <taxon>Sar</taxon>
        <taxon>Stramenopiles</taxon>
        <taxon>Oomycota</taxon>
        <taxon>Saprolegniomycetes</taxon>
        <taxon>Saprolegniales</taxon>
        <taxon>Achlyaceae</taxon>
        <taxon>Thraustotheca</taxon>
    </lineage>
</organism>
<evidence type="ECO:0000313" key="7">
    <source>
        <dbReference type="Proteomes" id="UP000243217"/>
    </source>
</evidence>
<keyword evidence="5" id="KW-0472">Membrane</keyword>
<dbReference type="EMBL" id="JNBS01003666">
    <property type="protein sequence ID" value="OQR85720.1"/>
    <property type="molecule type" value="Genomic_DNA"/>
</dbReference>
<accession>A0A1V9YJ39</accession>
<dbReference type="STRING" id="74557.A0A1V9YJ39"/>
<protein>
    <submittedName>
        <fullName evidence="6">Uncharacterized protein</fullName>
    </submittedName>
</protein>
<dbReference type="Gene3D" id="3.40.50.1820">
    <property type="entry name" value="alpha/beta hydrolase"/>
    <property type="match status" value="1"/>
</dbReference>
<evidence type="ECO:0000256" key="2">
    <source>
        <dbReference type="ARBA" id="ARBA00009824"/>
    </source>
</evidence>
<reference evidence="6 7" key="1">
    <citation type="journal article" date="2014" name="Genome Biol. Evol.">
        <title>The secreted proteins of Achlya hypogyna and Thraustotheca clavata identify the ancestral oomycete secretome and reveal gene acquisitions by horizontal gene transfer.</title>
        <authorList>
            <person name="Misner I."/>
            <person name="Blouin N."/>
            <person name="Leonard G."/>
            <person name="Richards T.A."/>
            <person name="Lane C.E."/>
        </authorList>
    </citation>
    <scope>NUCLEOTIDE SEQUENCE [LARGE SCALE GENOMIC DNA]</scope>
    <source>
        <strain evidence="6 7">ATCC 34112</strain>
    </source>
</reference>
<dbReference type="PANTHER" id="PTHR17920:SF3">
    <property type="entry name" value="TRANSMEMBRANE AND COILED-COIL DOMAIN-CONTAINING PROTEIN 4"/>
    <property type="match status" value="1"/>
</dbReference>
<dbReference type="PANTHER" id="PTHR17920">
    <property type="entry name" value="TRANSMEMBRANE AND COILED-COIL DOMAIN-CONTAINING PROTEIN 4 TMCO4"/>
    <property type="match status" value="1"/>
</dbReference>
<dbReference type="Proteomes" id="UP000243217">
    <property type="component" value="Unassembled WGS sequence"/>
</dbReference>
<evidence type="ECO:0000256" key="3">
    <source>
        <dbReference type="ARBA" id="ARBA00022692"/>
    </source>
</evidence>
<proteinExistence type="inferred from homology"/>
<keyword evidence="3" id="KW-0812">Transmembrane</keyword>
<dbReference type="InterPro" id="IPR007941">
    <property type="entry name" value="DUF726"/>
</dbReference>
<dbReference type="OrthoDB" id="277931at2759"/>
<sequence length="357" mass="39678">MQSHPSFIEQLQLLINDQLEEAITNAIDKQPTDQLLSSDVKVAVVGGAIGFVSALLRPPPPLPRSEEDIYEVKAAITALRDATMESAHSWINKNRQVRLVNWLRLTPYSGDASTCDHIVLTIDGFMSHGRDPKINWGPFCLPNVASFVVEWEAGNANDFVNFASRVFNLDPLATQITKNPWNSAQNKAHQVGIVLADLILSQPTLFRNRKVTVLGHSLGGAIISSLLDHMAEQNQLRPESERVYLHQAIMFGAAFVPKHDFTDVAMYVFPDTTPGRIINTFSTRDFVVKHVFRLGSVHVWPAAAGCSAINSEWVQNVEVTEIIQVNPLTLFGHLYESYMEEIFALFLDAGILLFASC</sequence>
<evidence type="ECO:0000313" key="6">
    <source>
        <dbReference type="EMBL" id="OQR85720.1"/>
    </source>
</evidence>
<name>A0A1V9YJ39_9STRA</name>
<dbReference type="SUPFAM" id="SSF53474">
    <property type="entry name" value="alpha/beta-Hydrolases"/>
    <property type="match status" value="1"/>
</dbReference>
<evidence type="ECO:0000256" key="4">
    <source>
        <dbReference type="ARBA" id="ARBA00022989"/>
    </source>
</evidence>
<comment type="caution">
    <text evidence="6">The sequence shown here is derived from an EMBL/GenBank/DDBJ whole genome shotgun (WGS) entry which is preliminary data.</text>
</comment>
<keyword evidence="7" id="KW-1185">Reference proteome</keyword>
<keyword evidence="4" id="KW-1133">Transmembrane helix</keyword>
<dbReference type="AlphaFoldDB" id="A0A1V9YJ39"/>
<comment type="similarity">
    <text evidence="2">Belongs to the TMCO4 family.</text>
</comment>
<evidence type="ECO:0000256" key="1">
    <source>
        <dbReference type="ARBA" id="ARBA00004141"/>
    </source>
</evidence>
<gene>
    <name evidence="6" type="ORF">THRCLA_10644</name>
</gene>
<dbReference type="InterPro" id="IPR029058">
    <property type="entry name" value="AB_hydrolase_fold"/>
</dbReference>
<evidence type="ECO:0000256" key="5">
    <source>
        <dbReference type="ARBA" id="ARBA00023136"/>
    </source>
</evidence>
<dbReference type="Pfam" id="PF05277">
    <property type="entry name" value="DUF726"/>
    <property type="match status" value="1"/>
</dbReference>
<comment type="subcellular location">
    <subcellularLocation>
        <location evidence="1">Membrane</location>
        <topology evidence="1">Multi-pass membrane protein</topology>
    </subcellularLocation>
</comment>
<dbReference type="GO" id="GO:0016020">
    <property type="term" value="C:membrane"/>
    <property type="evidence" value="ECO:0007669"/>
    <property type="project" value="UniProtKB-SubCell"/>
</dbReference>